<dbReference type="InterPro" id="IPR034294">
    <property type="entry name" value="Aquaporin_transptr"/>
</dbReference>
<sequence length="140" mass="14649">TAAEFLSTFILVLAGCGGIMVEARDKVLTHIGVAAVFGLTIMAMLYTVGHISGAHMNPAVSIAFSTVGKLPLKQLPFYILAQASGATLAAAALKLTIGKISINVAVNAPVGNDFESLIYEFMLTFILMFVLSAMVTDPKA</sequence>
<dbReference type="InterPro" id="IPR023271">
    <property type="entry name" value="Aquaporin-like"/>
</dbReference>
<dbReference type="PANTHER" id="PTHR45724">
    <property type="entry name" value="AQUAPORIN NIP2-1"/>
    <property type="match status" value="1"/>
</dbReference>
<evidence type="ECO:0000256" key="1">
    <source>
        <dbReference type="ARBA" id="ARBA00004141"/>
    </source>
</evidence>
<comment type="subcellular location">
    <subcellularLocation>
        <location evidence="1">Membrane</location>
        <topology evidence="1">Multi-pass membrane protein</topology>
    </subcellularLocation>
</comment>
<protein>
    <recommendedName>
        <fullName evidence="10">Aquaporin</fullName>
    </recommendedName>
</protein>
<comment type="caution">
    <text evidence="8">The sequence shown here is derived from an EMBL/GenBank/DDBJ whole genome shotgun (WGS) entry which is preliminary data.</text>
</comment>
<gene>
    <name evidence="8" type="ORF">KI387_032643</name>
</gene>
<feature type="transmembrane region" description="Helical" evidence="7">
    <location>
        <begin position="33"/>
        <end position="54"/>
    </location>
</feature>
<dbReference type="PRINTS" id="PR00783">
    <property type="entry name" value="MINTRINSICP"/>
</dbReference>
<name>A0AA38BVY4_TAXCH</name>
<evidence type="ECO:0000256" key="3">
    <source>
        <dbReference type="ARBA" id="ARBA00022692"/>
    </source>
</evidence>
<evidence type="ECO:0000313" key="9">
    <source>
        <dbReference type="Proteomes" id="UP000824469"/>
    </source>
</evidence>
<proteinExistence type="inferred from homology"/>
<evidence type="ECO:0000313" key="8">
    <source>
        <dbReference type="EMBL" id="KAH9288526.1"/>
    </source>
</evidence>
<dbReference type="AlphaFoldDB" id="A0AA38BVY4"/>
<dbReference type="GO" id="GO:0015267">
    <property type="term" value="F:channel activity"/>
    <property type="evidence" value="ECO:0007669"/>
    <property type="project" value="InterPro"/>
</dbReference>
<dbReference type="GO" id="GO:0016020">
    <property type="term" value="C:membrane"/>
    <property type="evidence" value="ECO:0007669"/>
    <property type="project" value="UniProtKB-SubCell"/>
</dbReference>
<evidence type="ECO:0000256" key="5">
    <source>
        <dbReference type="ARBA" id="ARBA00023136"/>
    </source>
</evidence>
<keyword evidence="9" id="KW-1185">Reference proteome</keyword>
<evidence type="ECO:0000256" key="2">
    <source>
        <dbReference type="ARBA" id="ARBA00022448"/>
    </source>
</evidence>
<feature type="transmembrane region" description="Helical" evidence="7">
    <location>
        <begin position="117"/>
        <end position="136"/>
    </location>
</feature>
<comment type="similarity">
    <text evidence="6">Belongs to the MIP/aquaporin (TC 1.A.8) family.</text>
</comment>
<feature type="transmembrane region" description="Helical" evidence="7">
    <location>
        <begin position="75"/>
        <end position="97"/>
    </location>
</feature>
<dbReference type="SUPFAM" id="SSF81338">
    <property type="entry name" value="Aquaporin-like"/>
    <property type="match status" value="1"/>
</dbReference>
<accession>A0AA38BVY4</accession>
<evidence type="ECO:0008006" key="10">
    <source>
        <dbReference type="Google" id="ProtNLM"/>
    </source>
</evidence>
<dbReference type="PROSITE" id="PS00221">
    <property type="entry name" value="MIP"/>
    <property type="match status" value="1"/>
</dbReference>
<evidence type="ECO:0000256" key="4">
    <source>
        <dbReference type="ARBA" id="ARBA00022989"/>
    </source>
</evidence>
<keyword evidence="3 6" id="KW-0812">Transmembrane</keyword>
<dbReference type="InterPro" id="IPR022357">
    <property type="entry name" value="MIP_CS"/>
</dbReference>
<evidence type="ECO:0000256" key="7">
    <source>
        <dbReference type="SAM" id="Phobius"/>
    </source>
</evidence>
<feature type="non-terminal residue" evidence="8">
    <location>
        <position position="140"/>
    </location>
</feature>
<dbReference type="PANTHER" id="PTHR45724:SF13">
    <property type="entry name" value="AQUAPORIN NIP1-1-RELATED"/>
    <property type="match status" value="1"/>
</dbReference>
<organism evidence="8 9">
    <name type="scientific">Taxus chinensis</name>
    <name type="common">Chinese yew</name>
    <name type="synonym">Taxus wallichiana var. chinensis</name>
    <dbReference type="NCBI Taxonomy" id="29808"/>
    <lineage>
        <taxon>Eukaryota</taxon>
        <taxon>Viridiplantae</taxon>
        <taxon>Streptophyta</taxon>
        <taxon>Embryophyta</taxon>
        <taxon>Tracheophyta</taxon>
        <taxon>Spermatophyta</taxon>
        <taxon>Pinopsida</taxon>
        <taxon>Pinidae</taxon>
        <taxon>Conifers II</taxon>
        <taxon>Cupressales</taxon>
        <taxon>Taxaceae</taxon>
        <taxon>Taxus</taxon>
    </lineage>
</organism>
<dbReference type="Gene3D" id="1.20.1080.10">
    <property type="entry name" value="Glycerol uptake facilitator protein"/>
    <property type="match status" value="1"/>
</dbReference>
<feature type="non-terminal residue" evidence="8">
    <location>
        <position position="1"/>
    </location>
</feature>
<keyword evidence="5 7" id="KW-0472">Membrane</keyword>
<dbReference type="EMBL" id="JAHRHJ020003813">
    <property type="protein sequence ID" value="KAH9288526.1"/>
    <property type="molecule type" value="Genomic_DNA"/>
</dbReference>
<keyword evidence="2 6" id="KW-0813">Transport</keyword>
<dbReference type="Proteomes" id="UP000824469">
    <property type="component" value="Unassembled WGS sequence"/>
</dbReference>
<keyword evidence="4 7" id="KW-1133">Transmembrane helix</keyword>
<dbReference type="InterPro" id="IPR000425">
    <property type="entry name" value="MIP"/>
</dbReference>
<reference evidence="8 9" key="1">
    <citation type="journal article" date="2021" name="Nat. Plants">
        <title>The Taxus genome provides insights into paclitaxel biosynthesis.</title>
        <authorList>
            <person name="Xiong X."/>
            <person name="Gou J."/>
            <person name="Liao Q."/>
            <person name="Li Y."/>
            <person name="Zhou Q."/>
            <person name="Bi G."/>
            <person name="Li C."/>
            <person name="Du R."/>
            <person name="Wang X."/>
            <person name="Sun T."/>
            <person name="Guo L."/>
            <person name="Liang H."/>
            <person name="Lu P."/>
            <person name="Wu Y."/>
            <person name="Zhang Z."/>
            <person name="Ro D.K."/>
            <person name="Shang Y."/>
            <person name="Huang S."/>
            <person name="Yan J."/>
        </authorList>
    </citation>
    <scope>NUCLEOTIDE SEQUENCE [LARGE SCALE GENOMIC DNA]</scope>
    <source>
        <strain evidence="8">Ta-2019</strain>
    </source>
</reference>
<evidence type="ECO:0000256" key="6">
    <source>
        <dbReference type="RuleBase" id="RU000477"/>
    </source>
</evidence>
<dbReference type="Pfam" id="PF00230">
    <property type="entry name" value="MIP"/>
    <property type="match status" value="1"/>
</dbReference>
<dbReference type="OMA" id="AVRTHIN"/>